<evidence type="ECO:0000313" key="2">
    <source>
        <dbReference type="EMBL" id="NXU73811.1"/>
    </source>
</evidence>
<evidence type="ECO:0000313" key="3">
    <source>
        <dbReference type="Proteomes" id="UP000579904"/>
    </source>
</evidence>
<sequence length="345" mass="38648">LKNMCTTAGRGSQNSHGFANFEKKTSPPFPGFMPSMAPVWPNCPLFPHRIDVPLVDPCSGFVSAGADAALQPNVGRAIESLVDYSDVKPHQRVPITGKRGPTAHRKQMILLEETNQNRRWNSRAVSDASVRAQVRAWRTPMTVAPTSPDQNHGFAFYMDPNLKASELSDSSARLREEKARDYLYKSSTQKAYEEVPWDNLLPPKIQPPKSTVEELADPVSQCFTKRRYNPEPEISQVVGGFWDRFQRRSFFSPQRPVNFVSRSSRTCQIPLYTGCIGAVNFEDIDNPDEDLILLNHVRTLKPRYTSTAHTPNIHGYTGKVHWSATHPANSNLPSTNPSIIPRVPG</sequence>
<comment type="caution">
    <text evidence="2">The sequence shown here is derived from an EMBL/GenBank/DDBJ whole genome shotgun (WGS) entry which is preliminary data.</text>
</comment>
<evidence type="ECO:0000256" key="1">
    <source>
        <dbReference type="SAM" id="MobiDB-lite"/>
    </source>
</evidence>
<dbReference type="Proteomes" id="UP000579904">
    <property type="component" value="Unassembled WGS sequence"/>
</dbReference>
<gene>
    <name evidence="2" type="primary">Spata48</name>
    <name evidence="2" type="ORF">OREMEL_R12593</name>
</gene>
<feature type="non-terminal residue" evidence="2">
    <location>
        <position position="1"/>
    </location>
</feature>
<feature type="compositionally biased region" description="Polar residues" evidence="1">
    <location>
        <begin position="1"/>
        <end position="17"/>
    </location>
</feature>
<organism evidence="2 3">
    <name type="scientific">Oreotrochilus melanogaster</name>
    <dbReference type="NCBI Taxonomy" id="689266"/>
    <lineage>
        <taxon>Eukaryota</taxon>
        <taxon>Metazoa</taxon>
        <taxon>Chordata</taxon>
        <taxon>Craniata</taxon>
        <taxon>Vertebrata</taxon>
        <taxon>Euteleostomi</taxon>
        <taxon>Archelosauria</taxon>
        <taxon>Archosauria</taxon>
        <taxon>Dinosauria</taxon>
        <taxon>Saurischia</taxon>
        <taxon>Theropoda</taxon>
        <taxon>Coelurosauria</taxon>
        <taxon>Aves</taxon>
        <taxon>Neognathae</taxon>
        <taxon>Neoaves</taxon>
        <taxon>Strisores</taxon>
        <taxon>Apodiformes</taxon>
        <taxon>Trochilidae</taxon>
        <taxon>Oreotrochilus</taxon>
    </lineage>
</organism>
<keyword evidence="3" id="KW-1185">Reference proteome</keyword>
<proteinExistence type="predicted"/>
<feature type="non-terminal residue" evidence="2">
    <location>
        <position position="345"/>
    </location>
</feature>
<name>A0A7L3N876_9AVES</name>
<reference evidence="2 3" key="1">
    <citation type="submission" date="2019-09" db="EMBL/GenBank/DDBJ databases">
        <title>Bird 10,000 Genomes (B10K) Project - Family phase.</title>
        <authorList>
            <person name="Zhang G."/>
        </authorList>
    </citation>
    <scope>NUCLEOTIDE SEQUENCE [LARGE SCALE GENOMIC DNA]</scope>
    <source>
        <strain evidence="2">OUT-0002</strain>
    </source>
</reference>
<feature type="region of interest" description="Disordered" evidence="1">
    <location>
        <begin position="1"/>
        <end position="20"/>
    </location>
</feature>
<protein>
    <submittedName>
        <fullName evidence="2">SPT48 protein</fullName>
    </submittedName>
</protein>
<accession>A0A7L3N876</accession>
<dbReference type="AlphaFoldDB" id="A0A7L3N876"/>
<dbReference type="InterPro" id="IPR027867">
    <property type="entry name" value="SPATA48"/>
</dbReference>
<dbReference type="Pfam" id="PF15073">
    <property type="entry name" value="SPATA48"/>
    <property type="match status" value="1"/>
</dbReference>
<dbReference type="EMBL" id="VZUB01003055">
    <property type="protein sequence ID" value="NXU73811.1"/>
    <property type="molecule type" value="Genomic_DNA"/>
</dbReference>
<dbReference type="PANTHER" id="PTHR34759:SF1">
    <property type="entry name" value="SPERMATOGENESIS-ASSOCIATED PROTEIN 48"/>
    <property type="match status" value="1"/>
</dbReference>
<dbReference type="PANTHER" id="PTHR34759">
    <property type="entry name" value="SPERMATOGENESIS-ASSOCIATED PROTEIN 48"/>
    <property type="match status" value="1"/>
</dbReference>
<dbReference type="OrthoDB" id="5983862at2759"/>